<dbReference type="Proteomes" id="UP000276215">
    <property type="component" value="Unassembled WGS sequence"/>
</dbReference>
<dbReference type="EMBL" id="ML120440">
    <property type="protein sequence ID" value="RPA94227.1"/>
    <property type="molecule type" value="Genomic_DNA"/>
</dbReference>
<evidence type="ECO:0000256" key="1">
    <source>
        <dbReference type="SAM" id="MobiDB-lite"/>
    </source>
</evidence>
<feature type="region of interest" description="Disordered" evidence="1">
    <location>
        <begin position="73"/>
        <end position="101"/>
    </location>
</feature>
<protein>
    <submittedName>
        <fullName evidence="2">Uncharacterized protein</fullName>
    </submittedName>
</protein>
<reference evidence="2 3" key="1">
    <citation type="journal article" date="2018" name="Nat. Ecol. Evol.">
        <title>Pezizomycetes genomes reveal the molecular basis of ectomycorrhizal truffle lifestyle.</title>
        <authorList>
            <person name="Murat C."/>
            <person name="Payen T."/>
            <person name="Noel B."/>
            <person name="Kuo A."/>
            <person name="Morin E."/>
            <person name="Chen J."/>
            <person name="Kohler A."/>
            <person name="Krizsan K."/>
            <person name="Balestrini R."/>
            <person name="Da Silva C."/>
            <person name="Montanini B."/>
            <person name="Hainaut M."/>
            <person name="Levati E."/>
            <person name="Barry K.W."/>
            <person name="Belfiori B."/>
            <person name="Cichocki N."/>
            <person name="Clum A."/>
            <person name="Dockter R.B."/>
            <person name="Fauchery L."/>
            <person name="Guy J."/>
            <person name="Iotti M."/>
            <person name="Le Tacon F."/>
            <person name="Lindquist E.A."/>
            <person name="Lipzen A."/>
            <person name="Malagnac F."/>
            <person name="Mello A."/>
            <person name="Molinier V."/>
            <person name="Miyauchi S."/>
            <person name="Poulain J."/>
            <person name="Riccioni C."/>
            <person name="Rubini A."/>
            <person name="Sitrit Y."/>
            <person name="Splivallo R."/>
            <person name="Traeger S."/>
            <person name="Wang M."/>
            <person name="Zifcakova L."/>
            <person name="Wipf D."/>
            <person name="Zambonelli A."/>
            <person name="Paolocci F."/>
            <person name="Nowrousian M."/>
            <person name="Ottonello S."/>
            <person name="Baldrian P."/>
            <person name="Spatafora J.W."/>
            <person name="Henrissat B."/>
            <person name="Nagy L.G."/>
            <person name="Aury J.M."/>
            <person name="Wincker P."/>
            <person name="Grigoriev I.V."/>
            <person name="Bonfante P."/>
            <person name="Martin F.M."/>
        </authorList>
    </citation>
    <scope>NUCLEOTIDE SEQUENCE [LARGE SCALE GENOMIC DNA]</scope>
    <source>
        <strain evidence="2 3">120613-1</strain>
    </source>
</reference>
<gene>
    <name evidence="2" type="ORF">L873DRAFT_1793091</name>
</gene>
<evidence type="ECO:0000313" key="2">
    <source>
        <dbReference type="EMBL" id="RPA94227.1"/>
    </source>
</evidence>
<accession>A0A3N4JA90</accession>
<evidence type="ECO:0000313" key="3">
    <source>
        <dbReference type="Proteomes" id="UP000276215"/>
    </source>
</evidence>
<proteinExistence type="predicted"/>
<name>A0A3N4JA90_9PEZI</name>
<organism evidence="2 3">
    <name type="scientific">Choiromyces venosus 120613-1</name>
    <dbReference type="NCBI Taxonomy" id="1336337"/>
    <lineage>
        <taxon>Eukaryota</taxon>
        <taxon>Fungi</taxon>
        <taxon>Dikarya</taxon>
        <taxon>Ascomycota</taxon>
        <taxon>Pezizomycotina</taxon>
        <taxon>Pezizomycetes</taxon>
        <taxon>Pezizales</taxon>
        <taxon>Tuberaceae</taxon>
        <taxon>Choiromyces</taxon>
    </lineage>
</organism>
<dbReference type="AlphaFoldDB" id="A0A3N4JA90"/>
<keyword evidence="3" id="KW-1185">Reference proteome</keyword>
<sequence length="171" mass="18430">MVASAQSGSQPGASEDQFALDTQVQVSQVGNRHGDENIILGMHAGPSTSHGANHVHLTEQNYDGSDCTKVIPPTTEGGSHNGLGSGNLSGTPSIHDSQEQTDKAVQKVQYMYKKTWHEDYQKKDQEISSQLIDALTEMGEKVLEALGKLGPSEGTSADIKPFDWVRVIDKL</sequence>